<evidence type="ECO:0000313" key="1">
    <source>
        <dbReference type="EMBL" id="AFL77486.1"/>
    </source>
</evidence>
<name>I3YKG8_ALIFI</name>
<protein>
    <submittedName>
        <fullName evidence="1">Uncharacterized protein</fullName>
    </submittedName>
</protein>
<evidence type="ECO:0000313" key="2">
    <source>
        <dbReference type="Proteomes" id="UP000006052"/>
    </source>
</evidence>
<accession>I3YKG8</accession>
<dbReference type="STRING" id="679935.Alfi_1135"/>
<dbReference type="HOGENOM" id="CLU_1406153_0_0_10"/>
<organism evidence="1 2">
    <name type="scientific">Alistipes finegoldii (strain DSM 17242 / JCM 16770 / CCUG 46020 / CIP 107999 / KCTC 15236 / AHN 2437)</name>
    <dbReference type="NCBI Taxonomy" id="679935"/>
    <lineage>
        <taxon>Bacteria</taxon>
        <taxon>Pseudomonadati</taxon>
        <taxon>Bacteroidota</taxon>
        <taxon>Bacteroidia</taxon>
        <taxon>Bacteroidales</taxon>
        <taxon>Rikenellaceae</taxon>
        <taxon>Alistipes</taxon>
    </lineage>
</organism>
<dbReference type="Proteomes" id="UP000006052">
    <property type="component" value="Chromosome"/>
</dbReference>
<dbReference type="AlphaFoldDB" id="I3YKG8"/>
<gene>
    <name evidence="1" type="ordered locus">Alfi_1135</name>
</gene>
<dbReference type="KEGG" id="afd:Alfi_1135"/>
<proteinExistence type="predicted"/>
<sequence length="193" mass="21291">MFFSFSLFPPGISARCSRSALPPGFPPGIPSGGAWLAERFRAPSAFGGLSVFAGVSALRPFSAFPSGISARRLGLRYRLLFPVCVPARHFPPAGLGSRSVSALRLPLGACPLLHGLFSACGYFRIRQKTRLPESGRWLAALRRLPPGPFFRTGRRLRQRRNPRRTGCKVTYNSLIIAAFTIYSQFLQQRLRSP</sequence>
<dbReference type="EMBL" id="CP003274">
    <property type="protein sequence ID" value="AFL77486.1"/>
    <property type="molecule type" value="Genomic_DNA"/>
</dbReference>
<reference evidence="2" key="1">
    <citation type="journal article" date="2013" name="Stand. Genomic Sci.">
        <title>Complete genome sequence of the bile-resistant pigment-producing anaerobe Alistipes finegoldii type strain (AHN2437(T)).</title>
        <authorList>
            <person name="Mavromatis K."/>
            <person name="Stackebrandt E."/>
            <person name="Munk C."/>
            <person name="Lapidus A."/>
            <person name="Nolan M."/>
            <person name="Lucas S."/>
            <person name="Hammon N."/>
            <person name="Deshpande S."/>
            <person name="Cheng J.F."/>
            <person name="Tapia R."/>
            <person name="Goodwin L.A."/>
            <person name="Pitluck S."/>
            <person name="Liolios K."/>
            <person name="Pagani I."/>
            <person name="Ivanova N."/>
            <person name="Mikhailova N."/>
            <person name="Huntemann M."/>
            <person name="Pati A."/>
            <person name="Chen A."/>
            <person name="Palaniappan K."/>
            <person name="Land M."/>
            <person name="Hauser L."/>
            <person name="Rohde M."/>
            <person name="Gronow S."/>
            <person name="Goker M."/>
            <person name="Detter J.C."/>
            <person name="Bristow J."/>
            <person name="Eisen J.A."/>
            <person name="Markowitz V."/>
            <person name="Hugenholtz P."/>
            <person name="Kyrpides N.C."/>
            <person name="Klenk H.P."/>
            <person name="Woyke T."/>
        </authorList>
    </citation>
    <scope>NUCLEOTIDE SEQUENCE</scope>
    <source>
        <strain evidence="2">DSM 17242 / JCM 16770 / AHN 2437 / CCUG 46020 / CIP 107999</strain>
    </source>
</reference>